<name>A0ABR1CWM8_NECAM</name>
<comment type="caution">
    <text evidence="1">The sequence shown here is derived from an EMBL/GenBank/DDBJ whole genome shotgun (WGS) entry which is preliminary data.</text>
</comment>
<sequence>MLWSWSGEIRLLDRRNNAVHRKYNVVGSFAMNGSSVKSRTERLSMLVEVDKTDAATSERVIRRHVVHGATARTDRWTGYNNFDNLD</sequence>
<evidence type="ECO:0000313" key="1">
    <source>
        <dbReference type="EMBL" id="KAK6742693.1"/>
    </source>
</evidence>
<evidence type="ECO:0000313" key="2">
    <source>
        <dbReference type="Proteomes" id="UP001303046"/>
    </source>
</evidence>
<keyword evidence="2" id="KW-1185">Reference proteome</keyword>
<reference evidence="1 2" key="1">
    <citation type="submission" date="2023-08" db="EMBL/GenBank/DDBJ databases">
        <title>A Necator americanus chromosomal reference genome.</title>
        <authorList>
            <person name="Ilik V."/>
            <person name="Petrzelkova K.J."/>
            <person name="Pardy F."/>
            <person name="Fuh T."/>
            <person name="Niatou-Singa F.S."/>
            <person name="Gouil Q."/>
            <person name="Baker L."/>
            <person name="Ritchie M.E."/>
            <person name="Jex A.R."/>
            <person name="Gazzola D."/>
            <person name="Li H."/>
            <person name="Toshio Fujiwara R."/>
            <person name="Zhan B."/>
            <person name="Aroian R.V."/>
            <person name="Pafco B."/>
            <person name="Schwarz E.M."/>
        </authorList>
    </citation>
    <scope>NUCLEOTIDE SEQUENCE [LARGE SCALE GENOMIC DNA]</scope>
    <source>
        <strain evidence="1 2">Aroian</strain>
        <tissue evidence="1">Whole animal</tissue>
    </source>
</reference>
<proteinExistence type="predicted"/>
<evidence type="ECO:0008006" key="3">
    <source>
        <dbReference type="Google" id="ProtNLM"/>
    </source>
</evidence>
<protein>
    <recommendedName>
        <fullName evidence="3">ISXO2-like transposase domain-containing protein</fullName>
    </recommendedName>
</protein>
<dbReference type="EMBL" id="JAVFWL010000003">
    <property type="protein sequence ID" value="KAK6742693.1"/>
    <property type="molecule type" value="Genomic_DNA"/>
</dbReference>
<accession>A0ABR1CWM8</accession>
<gene>
    <name evidence="1" type="primary">Necator_chrIII.g10901</name>
    <name evidence="1" type="ORF">RB195_010136</name>
</gene>
<organism evidence="1 2">
    <name type="scientific">Necator americanus</name>
    <name type="common">Human hookworm</name>
    <dbReference type="NCBI Taxonomy" id="51031"/>
    <lineage>
        <taxon>Eukaryota</taxon>
        <taxon>Metazoa</taxon>
        <taxon>Ecdysozoa</taxon>
        <taxon>Nematoda</taxon>
        <taxon>Chromadorea</taxon>
        <taxon>Rhabditida</taxon>
        <taxon>Rhabditina</taxon>
        <taxon>Rhabditomorpha</taxon>
        <taxon>Strongyloidea</taxon>
        <taxon>Ancylostomatidae</taxon>
        <taxon>Bunostominae</taxon>
        <taxon>Necator</taxon>
    </lineage>
</organism>
<dbReference type="Proteomes" id="UP001303046">
    <property type="component" value="Unassembled WGS sequence"/>
</dbReference>